<dbReference type="AlphaFoldDB" id="A0A8S1RBT9"/>
<comment type="caution">
    <text evidence="1">The sequence shown here is derived from an EMBL/GenBank/DDBJ whole genome shotgun (WGS) entry which is preliminary data.</text>
</comment>
<name>A0A8S1RBT9_9CILI</name>
<reference evidence="1" key="1">
    <citation type="submission" date="2021-01" db="EMBL/GenBank/DDBJ databases">
        <authorList>
            <consortium name="Genoscope - CEA"/>
            <person name="William W."/>
        </authorList>
    </citation>
    <scope>NUCLEOTIDE SEQUENCE</scope>
</reference>
<protein>
    <submittedName>
        <fullName evidence="1">Uncharacterized protein</fullName>
    </submittedName>
</protein>
<dbReference type="Proteomes" id="UP000692954">
    <property type="component" value="Unassembled WGS sequence"/>
</dbReference>
<dbReference type="EMBL" id="CAJJDN010000154">
    <property type="protein sequence ID" value="CAD8124804.1"/>
    <property type="molecule type" value="Genomic_DNA"/>
</dbReference>
<proteinExistence type="predicted"/>
<keyword evidence="2" id="KW-1185">Reference proteome</keyword>
<gene>
    <name evidence="1" type="ORF">PSON_ATCC_30995.1.T1540015</name>
</gene>
<organism evidence="1 2">
    <name type="scientific">Paramecium sonneborni</name>
    <dbReference type="NCBI Taxonomy" id="65129"/>
    <lineage>
        <taxon>Eukaryota</taxon>
        <taxon>Sar</taxon>
        <taxon>Alveolata</taxon>
        <taxon>Ciliophora</taxon>
        <taxon>Intramacronucleata</taxon>
        <taxon>Oligohymenophorea</taxon>
        <taxon>Peniculida</taxon>
        <taxon>Parameciidae</taxon>
        <taxon>Paramecium</taxon>
    </lineage>
</organism>
<sequence length="169" mass="20460">MMQLKFALLQKKQFSLEYLKVKKRLNLKKFIKKKLKQYLVSCSIDNNIIIWNVKNRQAIYFIKDQICVDLLFESYIVFILQTQKSIIFYEINIDCNTLKIIKYFELEQSIDNQNLQYTMSLLGKNRFQYLVIKSRQNMVMKHLIYRGQIKVYNQFELSSDEIILLTKIF</sequence>
<accession>A0A8S1RBT9</accession>
<evidence type="ECO:0000313" key="2">
    <source>
        <dbReference type="Proteomes" id="UP000692954"/>
    </source>
</evidence>
<evidence type="ECO:0000313" key="1">
    <source>
        <dbReference type="EMBL" id="CAD8124804.1"/>
    </source>
</evidence>